<accession>A0A5C1AHE4</accession>
<dbReference type="RefSeq" id="WP_149113130.1">
    <property type="nucleotide sequence ID" value="NZ_CP042425.1"/>
</dbReference>
<evidence type="ECO:0000313" key="2">
    <source>
        <dbReference type="Proteomes" id="UP000324974"/>
    </source>
</evidence>
<proteinExistence type="predicted"/>
<evidence type="ECO:0000313" key="1">
    <source>
        <dbReference type="EMBL" id="QEL18651.1"/>
    </source>
</evidence>
<organism evidence="1 2">
    <name type="scientific">Limnoglobus roseus</name>
    <dbReference type="NCBI Taxonomy" id="2598579"/>
    <lineage>
        <taxon>Bacteria</taxon>
        <taxon>Pseudomonadati</taxon>
        <taxon>Planctomycetota</taxon>
        <taxon>Planctomycetia</taxon>
        <taxon>Gemmatales</taxon>
        <taxon>Gemmataceae</taxon>
        <taxon>Limnoglobus</taxon>
    </lineage>
</organism>
<name>A0A5C1AHE4_9BACT</name>
<sequence>MSTVMIPANASAVPGLDYTPSRTEAERMASMPHCRMTVYKAIVGDRVTGRQDGDGRCPHCGGVHTVIDVFDSEAQVTKALAGGQRNALLFVRDGDGGAPFALVNGDPGVTIKSLLGYDPNEAVAAARPHPPGFVTKAIGNYDPRMITKG</sequence>
<gene>
    <name evidence="1" type="ORF">PX52LOC_05684</name>
</gene>
<dbReference type="AlphaFoldDB" id="A0A5C1AHE4"/>
<protein>
    <submittedName>
        <fullName evidence="1">Uncharacterized protein</fullName>
    </submittedName>
</protein>
<dbReference type="KEGG" id="lrs:PX52LOC_05684"/>
<dbReference type="EMBL" id="CP042425">
    <property type="protein sequence ID" value="QEL18651.1"/>
    <property type="molecule type" value="Genomic_DNA"/>
</dbReference>
<dbReference type="Proteomes" id="UP000324974">
    <property type="component" value="Chromosome"/>
</dbReference>
<reference evidence="2" key="1">
    <citation type="submission" date="2019-08" db="EMBL/GenBank/DDBJ databases">
        <title>Limnoglobus roseus gen. nov., sp. nov., a novel freshwater planctomycete with a giant genome from the family Gemmataceae.</title>
        <authorList>
            <person name="Kulichevskaya I.S."/>
            <person name="Naumoff D.G."/>
            <person name="Miroshnikov K."/>
            <person name="Ivanova A."/>
            <person name="Philippov D.A."/>
            <person name="Hakobyan A."/>
            <person name="Rijpstra I.C."/>
            <person name="Sinninghe Damste J.S."/>
            <person name="Liesack W."/>
            <person name="Dedysh S.N."/>
        </authorList>
    </citation>
    <scope>NUCLEOTIDE SEQUENCE [LARGE SCALE GENOMIC DNA]</scope>
    <source>
        <strain evidence="2">PX52</strain>
    </source>
</reference>
<keyword evidence="2" id="KW-1185">Reference proteome</keyword>